<dbReference type="EMBL" id="KN413031">
    <property type="protein sequence ID" value="KHG19427.1"/>
    <property type="molecule type" value="Genomic_DNA"/>
</dbReference>
<name>A0A0B0P3G0_GOSAR</name>
<accession>A0A0B0P3G0</accession>
<evidence type="ECO:0000313" key="2">
    <source>
        <dbReference type="Proteomes" id="UP000032142"/>
    </source>
</evidence>
<organism evidence="1 2">
    <name type="scientific">Gossypium arboreum</name>
    <name type="common">Tree cotton</name>
    <name type="synonym">Gossypium nanking</name>
    <dbReference type="NCBI Taxonomy" id="29729"/>
    <lineage>
        <taxon>Eukaryota</taxon>
        <taxon>Viridiplantae</taxon>
        <taxon>Streptophyta</taxon>
        <taxon>Embryophyta</taxon>
        <taxon>Tracheophyta</taxon>
        <taxon>Spermatophyta</taxon>
        <taxon>Magnoliopsida</taxon>
        <taxon>eudicotyledons</taxon>
        <taxon>Gunneridae</taxon>
        <taxon>Pentapetalae</taxon>
        <taxon>rosids</taxon>
        <taxon>malvids</taxon>
        <taxon>Malvales</taxon>
        <taxon>Malvaceae</taxon>
        <taxon>Malvoideae</taxon>
        <taxon>Gossypium</taxon>
    </lineage>
</organism>
<dbReference type="AlphaFoldDB" id="A0A0B0P3G0"/>
<gene>
    <name evidence="1" type="ORF">F383_08320</name>
</gene>
<reference evidence="2" key="1">
    <citation type="submission" date="2014-09" db="EMBL/GenBank/DDBJ databases">
        <authorList>
            <person name="Mudge J."/>
            <person name="Ramaraj T."/>
            <person name="Lindquist I.E."/>
            <person name="Bharti A.K."/>
            <person name="Sundararajan A."/>
            <person name="Cameron C.T."/>
            <person name="Woodward J.E."/>
            <person name="May G.D."/>
            <person name="Brubaker C."/>
            <person name="Broadhvest J."/>
            <person name="Wilkins T.A."/>
        </authorList>
    </citation>
    <scope>NUCLEOTIDE SEQUENCE</scope>
    <source>
        <strain evidence="2">cv. AKA8401</strain>
    </source>
</reference>
<keyword evidence="2" id="KW-1185">Reference proteome</keyword>
<evidence type="ECO:0000313" key="1">
    <source>
        <dbReference type="EMBL" id="KHG19427.1"/>
    </source>
</evidence>
<protein>
    <submittedName>
        <fullName evidence="1">Uncharacterized protein</fullName>
    </submittedName>
</protein>
<sequence>MLSPSEDNIMDTVGVICFNTEGNIASRASSGEGLRSCEISNNLGSVVSHRHCPASACMKVLYSVAQDSNQADTDKCAGILIVQADAPIRASSRKSSKTESYIEIAAAYSSLSFGIGYFGSGMERPKV</sequence>
<dbReference type="Proteomes" id="UP000032142">
    <property type="component" value="Unassembled WGS sequence"/>
</dbReference>
<proteinExistence type="predicted"/>